<evidence type="ECO:0000313" key="2">
    <source>
        <dbReference type="Proteomes" id="UP000037046"/>
    </source>
</evidence>
<dbReference type="OrthoDB" id="6388191at2"/>
<sequence length="337" mass="37385">MATMDIFEGDAFTIVELTRALESIPYKPAILSGADLFGARGVRSRTVMIESRDGTLSLIPFSERGSAYESQTPERREMRAFVCRQFKKQDVLWASEIQAIRDFGSETAVQQVQAEVARKLGRLRNDAEATFEFHLFNGIQGVVKDPRDGATVIDYHAEFGITPATEVDFDLDNATPASGALRKRCQALIESVEDSLGGLAAGQVQLRAECGSAFFADLVAHKEVRETYLNTAAAADLRGRVGEEVSFGGITFRRYRGGLGFGVPTDKAYFYPEGVEGLFEIYYAPADTFETVNTVGLPLYARMIPDRDRDEWVRLEIESNPLPICTRPQVLRSARRT</sequence>
<evidence type="ECO:0000313" key="1">
    <source>
        <dbReference type="EMBL" id="KNX40048.1"/>
    </source>
</evidence>
<reference evidence="2" key="1">
    <citation type="submission" date="2015-07" db="EMBL/GenBank/DDBJ databases">
        <title>Draft Genome Sequence of Roseovarius tolerans EL-164, a producer of N-Acylated Alanine Methyl Esters (NAMEs).</title>
        <authorList>
            <person name="Voget S."/>
            <person name="Bruns H."/>
            <person name="Wagner-Doebler I."/>
            <person name="Schulz S."/>
            <person name="Daniel R."/>
        </authorList>
    </citation>
    <scope>NUCLEOTIDE SEQUENCE [LARGE SCALE GENOMIC DNA]</scope>
    <source>
        <strain evidence="2">EL-164</strain>
    </source>
</reference>
<proteinExistence type="predicted"/>
<evidence type="ECO:0008006" key="3">
    <source>
        <dbReference type="Google" id="ProtNLM"/>
    </source>
</evidence>
<accession>A0A0L6CRA6</accession>
<organism evidence="1 2">
    <name type="scientific">Roseovarius tolerans</name>
    <dbReference type="NCBI Taxonomy" id="74031"/>
    <lineage>
        <taxon>Bacteria</taxon>
        <taxon>Pseudomonadati</taxon>
        <taxon>Pseudomonadota</taxon>
        <taxon>Alphaproteobacteria</taxon>
        <taxon>Rhodobacterales</taxon>
        <taxon>Roseobacteraceae</taxon>
        <taxon>Roseovarius</taxon>
    </lineage>
</organism>
<dbReference type="PATRIC" id="fig|74031.6.peg.3508"/>
<keyword evidence="2" id="KW-1185">Reference proteome</keyword>
<dbReference type="InterPro" id="IPR005564">
    <property type="entry name" value="Major_capsid_GpE"/>
</dbReference>
<comment type="caution">
    <text evidence="1">The sequence shown here is derived from an EMBL/GenBank/DDBJ whole genome shotgun (WGS) entry which is preliminary data.</text>
</comment>
<protein>
    <recommendedName>
        <fullName evidence="3">Phage major capsid protein E</fullName>
    </recommendedName>
</protein>
<dbReference type="Proteomes" id="UP000037046">
    <property type="component" value="Unassembled WGS sequence"/>
</dbReference>
<dbReference type="EMBL" id="LGVV01000074">
    <property type="protein sequence ID" value="KNX40048.1"/>
    <property type="molecule type" value="Genomic_DNA"/>
</dbReference>
<dbReference type="RefSeq" id="WP_050664253.1">
    <property type="nucleotide sequence ID" value="NZ_CP118494.1"/>
</dbReference>
<name>A0A0L6CRA6_9RHOB</name>
<dbReference type="Pfam" id="PF03864">
    <property type="entry name" value="Phage_cap_E"/>
    <property type="match status" value="1"/>
</dbReference>
<dbReference type="AlphaFoldDB" id="A0A0L6CRA6"/>
<gene>
    <name evidence="1" type="ORF">ROTO_34240</name>
</gene>